<proteinExistence type="predicted"/>
<dbReference type="AlphaFoldDB" id="A0A0M3IIR9"/>
<accession>A0A0M3IIR9</accession>
<evidence type="ECO:0000313" key="2">
    <source>
        <dbReference type="WBParaSite" id="ALUE_0001846701-mRNA-1"/>
    </source>
</evidence>
<sequence length="67" mass="7444">MLPLQVADFRFVSHCAFVLFIISCVLRVPIAKDQLTSSHTYGFGDCLPECWPGSRVPLPSRSTCLLC</sequence>
<organism evidence="1 2">
    <name type="scientific">Ascaris lumbricoides</name>
    <name type="common">Giant roundworm</name>
    <dbReference type="NCBI Taxonomy" id="6252"/>
    <lineage>
        <taxon>Eukaryota</taxon>
        <taxon>Metazoa</taxon>
        <taxon>Ecdysozoa</taxon>
        <taxon>Nematoda</taxon>
        <taxon>Chromadorea</taxon>
        <taxon>Rhabditida</taxon>
        <taxon>Spirurina</taxon>
        <taxon>Ascaridomorpha</taxon>
        <taxon>Ascaridoidea</taxon>
        <taxon>Ascarididae</taxon>
        <taxon>Ascaris</taxon>
    </lineage>
</organism>
<evidence type="ECO:0000313" key="1">
    <source>
        <dbReference type="Proteomes" id="UP000036681"/>
    </source>
</evidence>
<dbReference type="WBParaSite" id="ALUE_0001846701-mRNA-1">
    <property type="protein sequence ID" value="ALUE_0001846701-mRNA-1"/>
    <property type="gene ID" value="ALUE_0001846701"/>
</dbReference>
<dbReference type="Proteomes" id="UP000036681">
    <property type="component" value="Unplaced"/>
</dbReference>
<protein>
    <submittedName>
        <fullName evidence="2">Secreted protein</fullName>
    </submittedName>
</protein>
<reference evidence="2" key="1">
    <citation type="submission" date="2017-02" db="UniProtKB">
        <authorList>
            <consortium name="WormBaseParasite"/>
        </authorList>
    </citation>
    <scope>IDENTIFICATION</scope>
</reference>
<name>A0A0M3IIR9_ASCLU</name>
<keyword evidence="1" id="KW-1185">Reference proteome</keyword>